<evidence type="ECO:0000313" key="3">
    <source>
        <dbReference type="EMBL" id="MBA8813876.1"/>
    </source>
</evidence>
<dbReference type="Proteomes" id="UP000522688">
    <property type="component" value="Unassembled WGS sequence"/>
</dbReference>
<keyword evidence="1" id="KW-0472">Membrane</keyword>
<feature type="transmembrane region" description="Helical" evidence="1">
    <location>
        <begin position="46"/>
        <end position="69"/>
    </location>
</feature>
<evidence type="ECO:0000313" key="5">
    <source>
        <dbReference type="Proteomes" id="UP000522688"/>
    </source>
</evidence>
<evidence type="ECO:0000313" key="2">
    <source>
        <dbReference type="EMBL" id="GEK82148.1"/>
    </source>
</evidence>
<comment type="caution">
    <text evidence="3">The sequence shown here is derived from an EMBL/GenBank/DDBJ whole genome shotgun (WGS) entry which is preliminary data.</text>
</comment>
<evidence type="ECO:0000256" key="1">
    <source>
        <dbReference type="SAM" id="Phobius"/>
    </source>
</evidence>
<sequence>MSELRRPFWILTKTGTVLPPVLEVALGLFGLVVQIATLTSGEPVEFVSVVVLFVALLLVAQGVADLVWWSRDDRRARARQG</sequence>
<dbReference type="EMBL" id="BJUV01000003">
    <property type="protein sequence ID" value="GEK82148.1"/>
    <property type="molecule type" value="Genomic_DNA"/>
</dbReference>
<dbReference type="RefSeq" id="WP_146852563.1">
    <property type="nucleotide sequence ID" value="NZ_BAAAHR010000003.1"/>
</dbReference>
<reference evidence="3 5" key="2">
    <citation type="submission" date="2020-07" db="EMBL/GenBank/DDBJ databases">
        <title>Sequencing the genomes of 1000 actinobacteria strains.</title>
        <authorList>
            <person name="Klenk H.-P."/>
        </authorList>
    </citation>
    <scope>NUCLEOTIDE SEQUENCE [LARGE SCALE GENOMIC DNA]</scope>
    <source>
        <strain evidence="3 5">DSM 10309</strain>
    </source>
</reference>
<dbReference type="Proteomes" id="UP000321154">
    <property type="component" value="Unassembled WGS sequence"/>
</dbReference>
<name>A0A7W3JJ85_9MICO</name>
<keyword evidence="1" id="KW-1133">Transmembrane helix</keyword>
<keyword evidence="4" id="KW-1185">Reference proteome</keyword>
<dbReference type="OrthoDB" id="5119737at2"/>
<proteinExistence type="predicted"/>
<dbReference type="AlphaFoldDB" id="A0A7W3JJ85"/>
<gene>
    <name evidence="3" type="ORF">FB463_002125</name>
    <name evidence="2" type="ORF">FFA01_04570</name>
</gene>
<organism evidence="3 5">
    <name type="scientific">Frigoribacterium faeni</name>
    <dbReference type="NCBI Taxonomy" id="145483"/>
    <lineage>
        <taxon>Bacteria</taxon>
        <taxon>Bacillati</taxon>
        <taxon>Actinomycetota</taxon>
        <taxon>Actinomycetes</taxon>
        <taxon>Micrococcales</taxon>
        <taxon>Microbacteriaceae</taxon>
        <taxon>Frigoribacterium</taxon>
    </lineage>
</organism>
<evidence type="ECO:0000313" key="4">
    <source>
        <dbReference type="Proteomes" id="UP000321154"/>
    </source>
</evidence>
<accession>A0A7W3JJ85</accession>
<protein>
    <submittedName>
        <fullName evidence="3">Uncharacterized membrane protein HdeD (DUF308 family)</fullName>
    </submittedName>
</protein>
<feature type="transmembrane region" description="Helical" evidence="1">
    <location>
        <begin position="21"/>
        <end position="40"/>
    </location>
</feature>
<keyword evidence="1" id="KW-0812">Transmembrane</keyword>
<reference evidence="2 4" key="1">
    <citation type="submission" date="2019-07" db="EMBL/GenBank/DDBJ databases">
        <title>Whole genome shotgun sequence of Frigoribacterium faeni NBRC 103066.</title>
        <authorList>
            <person name="Hosoyama A."/>
            <person name="Uohara A."/>
            <person name="Ohji S."/>
            <person name="Ichikawa N."/>
        </authorList>
    </citation>
    <scope>NUCLEOTIDE SEQUENCE [LARGE SCALE GENOMIC DNA]</scope>
    <source>
        <strain evidence="2 4">NBRC 103066</strain>
    </source>
</reference>
<dbReference type="EMBL" id="JACGWW010000002">
    <property type="protein sequence ID" value="MBA8813876.1"/>
    <property type="molecule type" value="Genomic_DNA"/>
</dbReference>